<dbReference type="PANTHER" id="PTHR10796:SF97">
    <property type="entry name" value="SSD DOMAIN-CONTAINING PROTEIN"/>
    <property type="match status" value="1"/>
</dbReference>
<evidence type="ECO:0000313" key="3">
    <source>
        <dbReference type="WBParaSite" id="PDA_v2.g22853.t1"/>
    </source>
</evidence>
<dbReference type="PANTHER" id="PTHR10796">
    <property type="entry name" value="PATCHED-RELATED"/>
    <property type="match status" value="1"/>
</dbReference>
<feature type="transmembrane region" description="Helical" evidence="1">
    <location>
        <begin position="65"/>
        <end position="88"/>
    </location>
</feature>
<protein>
    <submittedName>
        <fullName evidence="3">Uncharacterized protein</fullName>
    </submittedName>
</protein>
<dbReference type="GO" id="GO:0030659">
    <property type="term" value="C:cytoplasmic vesicle membrane"/>
    <property type="evidence" value="ECO:0007669"/>
    <property type="project" value="TreeGrafter"/>
</dbReference>
<sequence>MAAMIICVGSSCDLPAHTSFHYYLATVREGPRSDPKVKLANCLSTIAFPAVQAGISMILCVFVKMMFLCVVLCNLHALVIIPAFLVMFDYIRFGFNSKKVHSKEAIVESVPELDNAKNEDSLKNITNIPI</sequence>
<name>A0A914Q6U7_9BILA</name>
<evidence type="ECO:0000313" key="2">
    <source>
        <dbReference type="Proteomes" id="UP000887578"/>
    </source>
</evidence>
<dbReference type="GO" id="GO:0018996">
    <property type="term" value="P:molting cycle, collagen and cuticulin-based cuticle"/>
    <property type="evidence" value="ECO:0007669"/>
    <property type="project" value="TreeGrafter"/>
</dbReference>
<keyword evidence="1" id="KW-0812">Transmembrane</keyword>
<proteinExistence type="predicted"/>
<dbReference type="InterPro" id="IPR051697">
    <property type="entry name" value="Patched_domain-protein"/>
</dbReference>
<accession>A0A914Q6U7</accession>
<organism evidence="2 3">
    <name type="scientific">Panagrolaimus davidi</name>
    <dbReference type="NCBI Taxonomy" id="227884"/>
    <lineage>
        <taxon>Eukaryota</taxon>
        <taxon>Metazoa</taxon>
        <taxon>Ecdysozoa</taxon>
        <taxon>Nematoda</taxon>
        <taxon>Chromadorea</taxon>
        <taxon>Rhabditida</taxon>
        <taxon>Tylenchina</taxon>
        <taxon>Panagrolaimomorpha</taxon>
        <taxon>Panagrolaimoidea</taxon>
        <taxon>Panagrolaimidae</taxon>
        <taxon>Panagrolaimus</taxon>
    </lineage>
</organism>
<dbReference type="GO" id="GO:0005886">
    <property type="term" value="C:plasma membrane"/>
    <property type="evidence" value="ECO:0007669"/>
    <property type="project" value="TreeGrafter"/>
</dbReference>
<dbReference type="AlphaFoldDB" id="A0A914Q6U7"/>
<reference evidence="3" key="1">
    <citation type="submission" date="2022-11" db="UniProtKB">
        <authorList>
            <consortium name="WormBaseParasite"/>
        </authorList>
    </citation>
    <scope>IDENTIFICATION</scope>
</reference>
<dbReference type="WBParaSite" id="PDA_v2.g22853.t1">
    <property type="protein sequence ID" value="PDA_v2.g22853.t1"/>
    <property type="gene ID" value="PDA_v2.g22853"/>
</dbReference>
<dbReference type="GO" id="GO:0006897">
    <property type="term" value="P:endocytosis"/>
    <property type="evidence" value="ECO:0007669"/>
    <property type="project" value="TreeGrafter"/>
</dbReference>
<keyword evidence="1" id="KW-1133">Transmembrane helix</keyword>
<keyword evidence="1" id="KW-0472">Membrane</keyword>
<keyword evidence="2" id="KW-1185">Reference proteome</keyword>
<dbReference type="Proteomes" id="UP000887578">
    <property type="component" value="Unplaced"/>
</dbReference>
<evidence type="ECO:0000256" key="1">
    <source>
        <dbReference type="SAM" id="Phobius"/>
    </source>
</evidence>